<dbReference type="Ensembl" id="ENSFHET00000029125.1">
    <property type="protein sequence ID" value="ENSFHEP00000019789.1"/>
    <property type="gene ID" value="ENSFHEG00000021693.1"/>
</dbReference>
<evidence type="ECO:0000313" key="2">
    <source>
        <dbReference type="Proteomes" id="UP000265000"/>
    </source>
</evidence>
<keyword evidence="2" id="KW-1185">Reference proteome</keyword>
<reference evidence="1" key="1">
    <citation type="submission" date="2025-08" db="UniProtKB">
        <authorList>
            <consortium name="Ensembl"/>
        </authorList>
    </citation>
    <scope>IDENTIFICATION</scope>
</reference>
<reference evidence="1" key="2">
    <citation type="submission" date="2025-09" db="UniProtKB">
        <authorList>
            <consortium name="Ensembl"/>
        </authorList>
    </citation>
    <scope>IDENTIFICATION</scope>
</reference>
<dbReference type="AlphaFoldDB" id="A0A3Q2Q1S1"/>
<evidence type="ECO:0000313" key="1">
    <source>
        <dbReference type="Ensembl" id="ENSFHEP00000019789.1"/>
    </source>
</evidence>
<dbReference type="Proteomes" id="UP000265000">
    <property type="component" value="Unplaced"/>
</dbReference>
<proteinExistence type="predicted"/>
<organism evidence="1 2">
    <name type="scientific">Fundulus heteroclitus</name>
    <name type="common">Killifish</name>
    <name type="synonym">Mummichog</name>
    <dbReference type="NCBI Taxonomy" id="8078"/>
    <lineage>
        <taxon>Eukaryota</taxon>
        <taxon>Metazoa</taxon>
        <taxon>Chordata</taxon>
        <taxon>Craniata</taxon>
        <taxon>Vertebrata</taxon>
        <taxon>Euteleostomi</taxon>
        <taxon>Actinopterygii</taxon>
        <taxon>Neopterygii</taxon>
        <taxon>Teleostei</taxon>
        <taxon>Neoteleostei</taxon>
        <taxon>Acanthomorphata</taxon>
        <taxon>Ovalentaria</taxon>
        <taxon>Atherinomorphae</taxon>
        <taxon>Cyprinodontiformes</taxon>
        <taxon>Fundulidae</taxon>
        <taxon>Fundulus</taxon>
    </lineage>
</organism>
<protein>
    <submittedName>
        <fullName evidence="1">Uncharacterized protein</fullName>
    </submittedName>
</protein>
<sequence>MTLFINIVLALGSPAFLPLLDINAAESRRESGLERESHISTAQIESLGRIYTEHTHTHTHAAVYSSRHPTVFKF</sequence>
<name>A0A3Q2Q1S1_FUNHE</name>
<accession>A0A3Q2Q1S1</accession>